<evidence type="ECO:0000256" key="4">
    <source>
        <dbReference type="ARBA" id="ARBA00022989"/>
    </source>
</evidence>
<dbReference type="Pfam" id="PF03706">
    <property type="entry name" value="LPG_synthase_TM"/>
    <property type="match status" value="1"/>
</dbReference>
<keyword evidence="5 7" id="KW-0472">Membrane</keyword>
<feature type="transmembrane region" description="Helical" evidence="7">
    <location>
        <begin position="139"/>
        <end position="167"/>
    </location>
</feature>
<evidence type="ECO:0000256" key="7">
    <source>
        <dbReference type="SAM" id="Phobius"/>
    </source>
</evidence>
<dbReference type="RefSeq" id="WP_366481329.1">
    <property type="nucleotide sequence ID" value="NZ_JBHMDI010000020.1"/>
</dbReference>
<feature type="transmembrane region" description="Helical" evidence="7">
    <location>
        <begin position="29"/>
        <end position="47"/>
    </location>
</feature>
<dbReference type="PANTHER" id="PTHR39087:SF2">
    <property type="entry name" value="UPF0104 MEMBRANE PROTEIN MJ1595"/>
    <property type="match status" value="1"/>
</dbReference>
<evidence type="ECO:0000256" key="1">
    <source>
        <dbReference type="ARBA" id="ARBA00004651"/>
    </source>
</evidence>
<dbReference type="InterPro" id="IPR022791">
    <property type="entry name" value="L-PG_synthase/AglD"/>
</dbReference>
<reference evidence="8 9" key="1">
    <citation type="submission" date="2024-09" db="EMBL/GenBank/DDBJ databases">
        <authorList>
            <person name="Sun Q."/>
            <person name="Mori K."/>
        </authorList>
    </citation>
    <scope>NUCLEOTIDE SEQUENCE [LARGE SCALE GENOMIC DNA]</scope>
    <source>
        <strain evidence="8 9">JCM 9767</strain>
    </source>
</reference>
<feature type="region of interest" description="Disordered" evidence="6">
    <location>
        <begin position="1"/>
        <end position="22"/>
    </location>
</feature>
<keyword evidence="3 7" id="KW-0812">Transmembrane</keyword>
<name>A0ABV5L734_9ACTN</name>
<dbReference type="NCBIfam" id="TIGR00374">
    <property type="entry name" value="flippase-like domain"/>
    <property type="match status" value="1"/>
</dbReference>
<proteinExistence type="predicted"/>
<keyword evidence="9" id="KW-1185">Reference proteome</keyword>
<dbReference type="PANTHER" id="PTHR39087">
    <property type="entry name" value="UPF0104 MEMBRANE PROTEIN MJ1595"/>
    <property type="match status" value="1"/>
</dbReference>
<feature type="transmembrane region" description="Helical" evidence="7">
    <location>
        <begin position="101"/>
        <end position="127"/>
    </location>
</feature>
<comment type="caution">
    <text evidence="8">The sequence shown here is derived from an EMBL/GenBank/DDBJ whole genome shotgun (WGS) entry which is preliminary data.</text>
</comment>
<evidence type="ECO:0000256" key="2">
    <source>
        <dbReference type="ARBA" id="ARBA00022475"/>
    </source>
</evidence>
<feature type="transmembrane region" description="Helical" evidence="7">
    <location>
        <begin position="67"/>
        <end position="89"/>
    </location>
</feature>
<organism evidence="8 9">
    <name type="scientific">Streptomyces heliomycini</name>
    <dbReference type="NCBI Taxonomy" id="284032"/>
    <lineage>
        <taxon>Bacteria</taxon>
        <taxon>Bacillati</taxon>
        <taxon>Actinomycetota</taxon>
        <taxon>Actinomycetes</taxon>
        <taxon>Kitasatosporales</taxon>
        <taxon>Streptomycetaceae</taxon>
        <taxon>Streptomyces</taxon>
    </lineage>
</organism>
<accession>A0ABV5L734</accession>
<gene>
    <name evidence="8" type="ORF">ACFFUA_11000</name>
</gene>
<comment type="subcellular location">
    <subcellularLocation>
        <location evidence="1">Cell membrane</location>
        <topology evidence="1">Multi-pass membrane protein</topology>
    </subcellularLocation>
</comment>
<evidence type="ECO:0000256" key="6">
    <source>
        <dbReference type="SAM" id="MobiDB-lite"/>
    </source>
</evidence>
<dbReference type="EMBL" id="JBHMDI010000020">
    <property type="protein sequence ID" value="MFB9347983.1"/>
    <property type="molecule type" value="Genomic_DNA"/>
</dbReference>
<feature type="transmembrane region" description="Helical" evidence="7">
    <location>
        <begin position="328"/>
        <end position="348"/>
    </location>
</feature>
<dbReference type="Proteomes" id="UP001589753">
    <property type="component" value="Unassembled WGS sequence"/>
</dbReference>
<sequence>MVDRGEGRRLVGDGSPGRAAGSHRWPRHVWWFLSGAVLVALAVTAVARRSEVADAVRLLADVRPLVLAASAVCEAASLLCFAGVWRWLLNAGGADWPLRRAAAVTLGANAVAGSLPGGALLATAWAYRQLRRRAIGPELAAAVLAVAGALSALGLGALMTVALIASGPSARTVGVWTMSVALAALTVAGAGAALVQRSKTVRRRLHRLWARASKHSAWARDLGAAAGRVAEQAWHLKPGLRPWLSPAAQALLNWVLDVACLALCMRALHIDVPWPGVLGAYVLTQIPASLRLTPGNIGVVEAGLAALLSAYGVPPGQALAAALLYRTVSYWAVLPIGWCCCAVVSLHGRRRWRGRARLRSGATRGPR</sequence>
<keyword evidence="2" id="KW-1003">Cell membrane</keyword>
<evidence type="ECO:0000256" key="5">
    <source>
        <dbReference type="ARBA" id="ARBA00023136"/>
    </source>
</evidence>
<evidence type="ECO:0000313" key="9">
    <source>
        <dbReference type="Proteomes" id="UP001589753"/>
    </source>
</evidence>
<keyword evidence="4 7" id="KW-1133">Transmembrane helix</keyword>
<protein>
    <submittedName>
        <fullName evidence="8">Lysylphosphatidylglycerol synthase transmembrane domain-containing protein</fullName>
    </submittedName>
</protein>
<evidence type="ECO:0000313" key="8">
    <source>
        <dbReference type="EMBL" id="MFB9347983.1"/>
    </source>
</evidence>
<evidence type="ECO:0000256" key="3">
    <source>
        <dbReference type="ARBA" id="ARBA00022692"/>
    </source>
</evidence>
<feature type="transmembrane region" description="Helical" evidence="7">
    <location>
        <begin position="173"/>
        <end position="195"/>
    </location>
</feature>
<feature type="compositionally biased region" description="Basic and acidic residues" evidence="6">
    <location>
        <begin position="1"/>
        <end position="11"/>
    </location>
</feature>